<keyword evidence="5 8" id="KW-0689">Ribosomal protein</keyword>
<dbReference type="EMBL" id="CP001280">
    <property type="protein sequence ID" value="ACK49540.1"/>
    <property type="molecule type" value="Genomic_DNA"/>
</dbReference>
<evidence type="ECO:0000259" key="11">
    <source>
        <dbReference type="Pfam" id="PF00673"/>
    </source>
</evidence>
<dbReference type="NCBIfam" id="NF000585">
    <property type="entry name" value="PRK00010.1"/>
    <property type="match status" value="1"/>
</dbReference>
<evidence type="ECO:0000313" key="13">
    <source>
        <dbReference type="Proteomes" id="UP000002257"/>
    </source>
</evidence>
<sequence length="243" mass="26227">MADSKAGKGGKGAAPKGGKDAKTAAKGSKSTVKATAKAEGGGGGRERAAGPTASATDLALPADYAPRLKKHYEEVVRSQLIEQFGYKNPLEVPTIEKIVLNMGVGEAVNDTKKVTLAAADLGLIAGQKPVITHARKAIATFKVRENMPIGAKVTLRKTRMYEFLDRLVTIALPRIRDFRGLNPKSFDGRGNYAMGIKEHIIFPEINYDQVENVVGMDIIVCTTAKTDEEARALLRAFNFPFRQ</sequence>
<comment type="function">
    <text evidence="8">This is 1 of the proteins that bind and probably mediate the attachment of the 5S RNA into the large ribosomal subunit, where it forms part of the central protuberance. In the 70S ribosome it contacts protein S13 of the 30S subunit (bridge B1b), connecting the 2 subunits; this bridge is implicated in subunit movement. Contacts the P site tRNA; the 5S rRNA and some of its associated proteins might help stabilize positioning of ribosome-bound tRNAs.</text>
</comment>
<dbReference type="InterPro" id="IPR020929">
    <property type="entry name" value="Ribosomal_uL5_CS"/>
</dbReference>
<keyword evidence="6 8" id="KW-0687">Ribonucleoprotein</keyword>
<proteinExistence type="inferred from homology"/>
<dbReference type="AlphaFoldDB" id="B8ELF1"/>
<dbReference type="InterPro" id="IPR020930">
    <property type="entry name" value="Ribosomal_uL5_bac-type"/>
</dbReference>
<dbReference type="GO" id="GO:0019843">
    <property type="term" value="F:rRNA binding"/>
    <property type="evidence" value="ECO:0007669"/>
    <property type="project" value="UniProtKB-UniRule"/>
</dbReference>
<dbReference type="HAMAP" id="MF_01333_B">
    <property type="entry name" value="Ribosomal_uL5_B"/>
    <property type="match status" value="1"/>
</dbReference>
<dbReference type="PANTHER" id="PTHR11994">
    <property type="entry name" value="60S RIBOSOMAL PROTEIN L11-RELATED"/>
    <property type="match status" value="1"/>
</dbReference>
<dbReference type="PROSITE" id="PS00358">
    <property type="entry name" value="RIBOSOMAL_L5"/>
    <property type="match status" value="1"/>
</dbReference>
<feature type="domain" description="Large ribosomal subunit protein uL5 C-terminal" evidence="11">
    <location>
        <begin position="148"/>
        <end position="241"/>
    </location>
</feature>
<dbReference type="RefSeq" id="WP_012589610.1">
    <property type="nucleotide sequence ID" value="NC_011666.1"/>
</dbReference>
<protein>
    <recommendedName>
        <fullName evidence="7 8">Large ribosomal subunit protein uL5</fullName>
    </recommendedName>
</protein>
<dbReference type="KEGG" id="msl:Msil_0568"/>
<evidence type="ECO:0000256" key="4">
    <source>
        <dbReference type="ARBA" id="ARBA00022884"/>
    </source>
</evidence>
<dbReference type="HOGENOM" id="CLU_061015_2_1_5"/>
<keyword evidence="3 8" id="KW-0699">rRNA-binding</keyword>
<keyword evidence="4 8" id="KW-0694">RNA-binding</keyword>
<evidence type="ECO:0000256" key="8">
    <source>
        <dbReference type="HAMAP-Rule" id="MF_01333"/>
    </source>
</evidence>
<evidence type="ECO:0000256" key="5">
    <source>
        <dbReference type="ARBA" id="ARBA00022980"/>
    </source>
</evidence>
<dbReference type="Proteomes" id="UP000002257">
    <property type="component" value="Chromosome"/>
</dbReference>
<evidence type="ECO:0000313" key="12">
    <source>
        <dbReference type="EMBL" id="ACK49540.1"/>
    </source>
</evidence>
<dbReference type="InterPro" id="IPR002132">
    <property type="entry name" value="Ribosomal_uL5"/>
</dbReference>
<organism evidence="12 13">
    <name type="scientific">Methylocella silvestris (strain DSM 15510 / CIP 108128 / LMG 27833 / NCIMB 13906 / BL2)</name>
    <dbReference type="NCBI Taxonomy" id="395965"/>
    <lineage>
        <taxon>Bacteria</taxon>
        <taxon>Pseudomonadati</taxon>
        <taxon>Pseudomonadota</taxon>
        <taxon>Alphaproteobacteria</taxon>
        <taxon>Hyphomicrobiales</taxon>
        <taxon>Beijerinckiaceae</taxon>
        <taxon>Methylocella</taxon>
    </lineage>
</organism>
<reference evidence="12 13" key="1">
    <citation type="journal article" date="2010" name="J. Bacteriol.">
        <title>Complete genome sequence of the aerobic facultative methanotroph Methylocella silvestris BL2.</title>
        <authorList>
            <person name="Chen Y."/>
            <person name="Crombie A."/>
            <person name="Rahman M.T."/>
            <person name="Dedysh S.N."/>
            <person name="Liesack W."/>
            <person name="Stott M.B."/>
            <person name="Alam M."/>
            <person name="Theisen A.R."/>
            <person name="Murrell J.C."/>
            <person name="Dunfield P.F."/>
        </authorList>
    </citation>
    <scope>NUCLEOTIDE SEQUENCE [LARGE SCALE GENOMIC DNA]</scope>
    <source>
        <strain evidence="13">DSM 15510 / CIP 108128 / LMG 27833 / NCIMB 13906 / BL2</strain>
    </source>
</reference>
<dbReference type="Gene3D" id="3.30.1440.10">
    <property type="match status" value="1"/>
</dbReference>
<evidence type="ECO:0000259" key="10">
    <source>
        <dbReference type="Pfam" id="PF00281"/>
    </source>
</evidence>
<keyword evidence="2 8" id="KW-0820">tRNA-binding</keyword>
<dbReference type="FunFam" id="3.30.1440.10:FF:000001">
    <property type="entry name" value="50S ribosomal protein L5"/>
    <property type="match status" value="1"/>
</dbReference>
<dbReference type="STRING" id="395965.Msil_0568"/>
<evidence type="ECO:0000256" key="3">
    <source>
        <dbReference type="ARBA" id="ARBA00022730"/>
    </source>
</evidence>
<feature type="domain" description="Large ribosomal subunit protein uL5 N-terminal" evidence="10">
    <location>
        <begin position="88"/>
        <end position="144"/>
    </location>
</feature>
<dbReference type="GO" id="GO:1990904">
    <property type="term" value="C:ribonucleoprotein complex"/>
    <property type="evidence" value="ECO:0007669"/>
    <property type="project" value="UniProtKB-KW"/>
</dbReference>
<dbReference type="eggNOG" id="COG0094">
    <property type="taxonomic scope" value="Bacteria"/>
</dbReference>
<evidence type="ECO:0000256" key="7">
    <source>
        <dbReference type="ARBA" id="ARBA00035245"/>
    </source>
</evidence>
<evidence type="ECO:0000256" key="6">
    <source>
        <dbReference type="ARBA" id="ARBA00023274"/>
    </source>
</evidence>
<evidence type="ECO:0000256" key="2">
    <source>
        <dbReference type="ARBA" id="ARBA00022555"/>
    </source>
</evidence>
<dbReference type="InterPro" id="IPR031310">
    <property type="entry name" value="Ribosomal_uL5_N"/>
</dbReference>
<dbReference type="SUPFAM" id="SSF55282">
    <property type="entry name" value="RL5-like"/>
    <property type="match status" value="1"/>
</dbReference>
<comment type="subunit">
    <text evidence="8">Part of the 50S ribosomal subunit; part of the 5S rRNA/L5/L18/L25 subcomplex. Contacts the 5S rRNA and the P site tRNA. Forms a bridge to the 30S subunit in the 70S ribosome.</text>
</comment>
<dbReference type="Pfam" id="PF00673">
    <property type="entry name" value="Ribosomal_L5_C"/>
    <property type="match status" value="1"/>
</dbReference>
<evidence type="ECO:0000256" key="1">
    <source>
        <dbReference type="ARBA" id="ARBA00008553"/>
    </source>
</evidence>
<name>B8ELF1_METSB</name>
<dbReference type="InterPro" id="IPR031309">
    <property type="entry name" value="Ribosomal_uL5_C"/>
</dbReference>
<gene>
    <name evidence="8" type="primary">rplE</name>
    <name evidence="12" type="ordered locus">Msil_0568</name>
</gene>
<dbReference type="GO" id="GO:0006412">
    <property type="term" value="P:translation"/>
    <property type="evidence" value="ECO:0007669"/>
    <property type="project" value="UniProtKB-UniRule"/>
</dbReference>
<dbReference type="InterPro" id="IPR022803">
    <property type="entry name" value="Ribosomal_uL5_dom_sf"/>
</dbReference>
<feature type="region of interest" description="Disordered" evidence="9">
    <location>
        <begin position="1"/>
        <end position="55"/>
    </location>
</feature>
<evidence type="ECO:0000256" key="9">
    <source>
        <dbReference type="SAM" id="MobiDB-lite"/>
    </source>
</evidence>
<dbReference type="Pfam" id="PF00281">
    <property type="entry name" value="Ribosomal_L5"/>
    <property type="match status" value="1"/>
</dbReference>
<dbReference type="GO" id="GO:0005840">
    <property type="term" value="C:ribosome"/>
    <property type="evidence" value="ECO:0007669"/>
    <property type="project" value="UniProtKB-KW"/>
</dbReference>
<dbReference type="GO" id="GO:0000049">
    <property type="term" value="F:tRNA binding"/>
    <property type="evidence" value="ECO:0007669"/>
    <property type="project" value="UniProtKB-UniRule"/>
</dbReference>
<comment type="similarity">
    <text evidence="1 8">Belongs to the universal ribosomal protein uL5 family.</text>
</comment>
<accession>B8ELF1</accession>
<feature type="compositionally biased region" description="Low complexity" evidence="9">
    <location>
        <begin position="24"/>
        <end position="38"/>
    </location>
</feature>
<dbReference type="GO" id="GO:0003735">
    <property type="term" value="F:structural constituent of ribosome"/>
    <property type="evidence" value="ECO:0007669"/>
    <property type="project" value="InterPro"/>
</dbReference>
<keyword evidence="13" id="KW-1185">Reference proteome</keyword>